<dbReference type="GeneTree" id="ENSGT01140000282805"/>
<reference evidence="2" key="2">
    <citation type="submission" date="2025-09" db="UniProtKB">
        <authorList>
            <consortium name="Ensembl"/>
        </authorList>
    </citation>
    <scope>IDENTIFICATION</scope>
</reference>
<proteinExistence type="predicted"/>
<accession>A0A8C7KIV2</accession>
<sequence>MEIFLAPQCTRSLSRSNLACCHVALLPHLIIQLLVEFRQLSLTLFLLCVSQFNPWNRLSSFSSQVTVPLRVVFFVFSLSYFFFHCSAVSSTFRHTVFLMVLALVSCTYRCPNISVDFVSASL</sequence>
<keyword evidence="1" id="KW-1133">Transmembrane helix</keyword>
<evidence type="ECO:0000313" key="2">
    <source>
        <dbReference type="Ensembl" id="ENSOKIP00005102180.1"/>
    </source>
</evidence>
<organism evidence="2 3">
    <name type="scientific">Oncorhynchus kisutch</name>
    <name type="common">Coho salmon</name>
    <name type="synonym">Salmo kisutch</name>
    <dbReference type="NCBI Taxonomy" id="8019"/>
    <lineage>
        <taxon>Eukaryota</taxon>
        <taxon>Metazoa</taxon>
        <taxon>Chordata</taxon>
        <taxon>Craniata</taxon>
        <taxon>Vertebrata</taxon>
        <taxon>Euteleostomi</taxon>
        <taxon>Actinopterygii</taxon>
        <taxon>Neopterygii</taxon>
        <taxon>Teleostei</taxon>
        <taxon>Protacanthopterygii</taxon>
        <taxon>Salmoniformes</taxon>
        <taxon>Salmonidae</taxon>
        <taxon>Salmoninae</taxon>
        <taxon>Oncorhynchus</taxon>
    </lineage>
</organism>
<dbReference type="Proteomes" id="UP000694557">
    <property type="component" value="Unassembled WGS sequence"/>
</dbReference>
<feature type="transmembrane region" description="Helical" evidence="1">
    <location>
        <begin position="12"/>
        <end position="31"/>
    </location>
</feature>
<protein>
    <submittedName>
        <fullName evidence="2">Uncharacterized protein</fullName>
    </submittedName>
</protein>
<keyword evidence="1" id="KW-0472">Membrane</keyword>
<feature type="transmembrane region" description="Helical" evidence="1">
    <location>
        <begin position="67"/>
        <end position="83"/>
    </location>
</feature>
<evidence type="ECO:0000313" key="3">
    <source>
        <dbReference type="Proteomes" id="UP000694557"/>
    </source>
</evidence>
<keyword evidence="1" id="KW-0812">Transmembrane</keyword>
<dbReference type="AlphaFoldDB" id="A0A8C7KIV2"/>
<keyword evidence="3" id="KW-1185">Reference proteome</keyword>
<reference evidence="2" key="1">
    <citation type="submission" date="2025-08" db="UniProtKB">
        <authorList>
            <consortium name="Ensembl"/>
        </authorList>
    </citation>
    <scope>IDENTIFICATION</scope>
</reference>
<evidence type="ECO:0000256" key="1">
    <source>
        <dbReference type="SAM" id="Phobius"/>
    </source>
</evidence>
<dbReference type="Ensembl" id="ENSOKIT00005109473.1">
    <property type="protein sequence ID" value="ENSOKIP00005102180.1"/>
    <property type="gene ID" value="ENSOKIG00005044949.1"/>
</dbReference>
<name>A0A8C7KIV2_ONCKI</name>